<evidence type="ECO:0000313" key="2">
    <source>
        <dbReference type="Proteomes" id="UP000198795"/>
    </source>
</evidence>
<name>A0A1H0S9E0_9HYPH</name>
<keyword evidence="2" id="KW-1185">Reference proteome</keyword>
<sequence length="181" mass="19975">MSENGDGFQQPWDVIADFFVGAGYDLREARDRTILAWLKDGNTDPYCDWVGRGHTPSHRVAFLVARMMQKAKAPEAGELSDLPLGLAISGDRRALPDKEGETRKFLGARHSLSLIEQAKRSGKTSIIARADEEAAKLASDVPLANNVTIGPSTIRQVRMQLQRGLKNSEMPEIMCGLFCFD</sequence>
<dbReference type="Proteomes" id="UP000198795">
    <property type="component" value="Unassembled WGS sequence"/>
</dbReference>
<protein>
    <submittedName>
        <fullName evidence="1">Uncharacterized protein</fullName>
    </submittedName>
</protein>
<accession>A0A1H0S9E0</accession>
<evidence type="ECO:0000313" key="1">
    <source>
        <dbReference type="EMBL" id="SDP38374.1"/>
    </source>
</evidence>
<proteinExistence type="predicted"/>
<organism evidence="1 2">
    <name type="scientific">Filomicrobium insigne</name>
    <dbReference type="NCBI Taxonomy" id="418854"/>
    <lineage>
        <taxon>Bacteria</taxon>
        <taxon>Pseudomonadati</taxon>
        <taxon>Pseudomonadota</taxon>
        <taxon>Alphaproteobacteria</taxon>
        <taxon>Hyphomicrobiales</taxon>
        <taxon>Hyphomicrobiaceae</taxon>
        <taxon>Filomicrobium</taxon>
    </lineage>
</organism>
<dbReference type="RefSeq" id="WP_090229547.1">
    <property type="nucleotide sequence ID" value="NZ_FNJC01000004.1"/>
</dbReference>
<gene>
    <name evidence="1" type="ORF">SAMN04488061_2792</name>
</gene>
<comment type="caution">
    <text evidence="1">The sequence shown here is derived from an EMBL/GenBank/DDBJ whole genome shotgun (WGS) entry which is preliminary data.</text>
</comment>
<dbReference type="EMBL" id="FNJC01000004">
    <property type="protein sequence ID" value="SDP38374.1"/>
    <property type="molecule type" value="Genomic_DNA"/>
</dbReference>
<reference evidence="1 2" key="1">
    <citation type="submission" date="2016-10" db="EMBL/GenBank/DDBJ databases">
        <authorList>
            <person name="Varghese N."/>
            <person name="Submissions S."/>
        </authorList>
    </citation>
    <scope>NUCLEOTIDE SEQUENCE [LARGE SCALE GENOMIC DNA]</scope>
    <source>
        <strain evidence="1 2">CGMCC 1.6497</strain>
    </source>
</reference>